<proteinExistence type="predicted"/>
<dbReference type="STRING" id="1777137.AWB76_07119"/>
<evidence type="ECO:0000313" key="2">
    <source>
        <dbReference type="Proteomes" id="UP000054624"/>
    </source>
</evidence>
<dbReference type="EMBL" id="FCOI02000045">
    <property type="protein sequence ID" value="SAK95313.1"/>
    <property type="molecule type" value="Genomic_DNA"/>
</dbReference>
<dbReference type="Gene3D" id="3.20.20.100">
    <property type="entry name" value="NADP-dependent oxidoreductase domain"/>
    <property type="match status" value="1"/>
</dbReference>
<reference evidence="2" key="1">
    <citation type="submission" date="2016-01" db="EMBL/GenBank/DDBJ databases">
        <authorList>
            <person name="Peeters Charlotte."/>
        </authorList>
    </citation>
    <scope>NUCLEOTIDE SEQUENCE [LARGE SCALE GENOMIC DNA]</scope>
</reference>
<dbReference type="SUPFAM" id="SSF51430">
    <property type="entry name" value="NAD(P)-linked oxidoreductase"/>
    <property type="match status" value="1"/>
</dbReference>
<dbReference type="AlphaFoldDB" id="A0A158DLH2"/>
<gene>
    <name evidence="1" type="ORF">AWB76_07119</name>
</gene>
<name>A0A158DLH2_9BURK</name>
<organism evidence="1 2">
    <name type="scientific">Caballeronia temeraria</name>
    <dbReference type="NCBI Taxonomy" id="1777137"/>
    <lineage>
        <taxon>Bacteria</taxon>
        <taxon>Pseudomonadati</taxon>
        <taxon>Pseudomonadota</taxon>
        <taxon>Betaproteobacteria</taxon>
        <taxon>Burkholderiales</taxon>
        <taxon>Burkholderiaceae</taxon>
        <taxon>Caballeronia</taxon>
    </lineage>
</organism>
<protein>
    <submittedName>
        <fullName evidence="1">Aldo/keto reductase family protein</fullName>
    </submittedName>
</protein>
<dbReference type="Proteomes" id="UP000054624">
    <property type="component" value="Unassembled WGS sequence"/>
</dbReference>
<dbReference type="InterPro" id="IPR036812">
    <property type="entry name" value="NAD(P)_OxRdtase_dom_sf"/>
</dbReference>
<sequence length="60" mass="6463">MQAGLGQTRLGRTDVRVPPLGIGGGSLFNAIGDEKFQQVVNEAWTHGLRYFDTAPLYADG</sequence>
<dbReference type="OrthoDB" id="9768851at2"/>
<keyword evidence="2" id="KW-1185">Reference proteome</keyword>
<accession>A0A158DLH2</accession>
<evidence type="ECO:0000313" key="1">
    <source>
        <dbReference type="EMBL" id="SAK95313.1"/>
    </source>
</evidence>